<gene>
    <name evidence="2" type="ORF">COCNU_12G008290</name>
</gene>
<feature type="region of interest" description="Disordered" evidence="1">
    <location>
        <begin position="341"/>
        <end position="384"/>
    </location>
</feature>
<dbReference type="EMBL" id="CM017883">
    <property type="protein sequence ID" value="KAG1365829.1"/>
    <property type="molecule type" value="Genomic_DNA"/>
</dbReference>
<feature type="compositionally biased region" description="Polar residues" evidence="1">
    <location>
        <begin position="260"/>
        <end position="270"/>
    </location>
</feature>
<dbReference type="AlphaFoldDB" id="A0A8K0IRZ2"/>
<organism evidence="2 3">
    <name type="scientific">Cocos nucifera</name>
    <name type="common">Coconut palm</name>
    <dbReference type="NCBI Taxonomy" id="13894"/>
    <lineage>
        <taxon>Eukaryota</taxon>
        <taxon>Viridiplantae</taxon>
        <taxon>Streptophyta</taxon>
        <taxon>Embryophyta</taxon>
        <taxon>Tracheophyta</taxon>
        <taxon>Spermatophyta</taxon>
        <taxon>Magnoliopsida</taxon>
        <taxon>Liliopsida</taxon>
        <taxon>Arecaceae</taxon>
        <taxon>Arecoideae</taxon>
        <taxon>Cocoseae</taxon>
        <taxon>Attaleinae</taxon>
        <taxon>Cocos</taxon>
    </lineage>
</organism>
<dbReference type="PANTHER" id="PTHR35117:SF1">
    <property type="entry name" value="MYOSIN-M HEAVY PROTEIN"/>
    <property type="match status" value="1"/>
</dbReference>
<feature type="region of interest" description="Disordered" evidence="1">
    <location>
        <begin position="260"/>
        <end position="300"/>
    </location>
</feature>
<evidence type="ECO:0000313" key="3">
    <source>
        <dbReference type="Proteomes" id="UP000797356"/>
    </source>
</evidence>
<proteinExistence type="predicted"/>
<feature type="compositionally biased region" description="Polar residues" evidence="1">
    <location>
        <begin position="291"/>
        <end position="300"/>
    </location>
</feature>
<evidence type="ECO:0000313" key="2">
    <source>
        <dbReference type="EMBL" id="KAG1365829.1"/>
    </source>
</evidence>
<comment type="caution">
    <text evidence="2">The sequence shown here is derived from an EMBL/GenBank/DDBJ whole genome shotgun (WGS) entry which is preliminary data.</text>
</comment>
<dbReference type="Proteomes" id="UP000797356">
    <property type="component" value="Chromosome 12"/>
</dbReference>
<dbReference type="OrthoDB" id="1939654at2759"/>
<dbReference type="InterPro" id="IPR009489">
    <property type="entry name" value="PAR1"/>
</dbReference>
<dbReference type="PANTHER" id="PTHR35117">
    <property type="entry name" value="MYOSIN-M HEAVY PROTEIN"/>
    <property type="match status" value="1"/>
</dbReference>
<evidence type="ECO:0000256" key="1">
    <source>
        <dbReference type="SAM" id="MobiDB-lite"/>
    </source>
</evidence>
<reference evidence="2" key="2">
    <citation type="submission" date="2019-07" db="EMBL/GenBank/DDBJ databases">
        <authorList>
            <person name="Yang Y."/>
            <person name="Bocs S."/>
            <person name="Baudouin L."/>
        </authorList>
    </citation>
    <scope>NUCLEOTIDE SEQUENCE</scope>
    <source>
        <tissue evidence="2">Spear leaf of Hainan Tall coconut</tissue>
    </source>
</reference>
<keyword evidence="3" id="KW-1185">Reference proteome</keyword>
<dbReference type="Pfam" id="PF06521">
    <property type="entry name" value="PAR1"/>
    <property type="match status" value="1"/>
</dbReference>
<feature type="compositionally biased region" description="Basic and acidic residues" evidence="1">
    <location>
        <begin position="343"/>
        <end position="370"/>
    </location>
</feature>
<accession>A0A8K0IRZ2</accession>
<reference evidence="2" key="1">
    <citation type="journal article" date="2017" name="Gigascience">
        <title>The genome draft of coconut (Cocos nucifera).</title>
        <authorList>
            <person name="Xiao Y."/>
            <person name="Xu P."/>
            <person name="Fan H."/>
            <person name="Baudouin L."/>
            <person name="Xia W."/>
            <person name="Bocs S."/>
            <person name="Xu J."/>
            <person name="Li Q."/>
            <person name="Guo A."/>
            <person name="Zhou L."/>
            <person name="Li J."/>
            <person name="Wu Y."/>
            <person name="Ma Z."/>
            <person name="Armero A."/>
            <person name="Issali A.E."/>
            <person name="Liu N."/>
            <person name="Peng M."/>
            <person name="Yang Y."/>
        </authorList>
    </citation>
    <scope>NUCLEOTIDE SEQUENCE</scope>
    <source>
        <tissue evidence="2">Spear leaf of Hainan Tall coconut</tissue>
    </source>
</reference>
<feature type="region of interest" description="Disordered" evidence="1">
    <location>
        <begin position="172"/>
        <end position="208"/>
    </location>
</feature>
<protein>
    <submittedName>
        <fullName evidence="2">Uncharacterized protein</fullName>
    </submittedName>
</protein>
<sequence length="657" mass="70319">MAKQHKAKKPENLGRGKVTPVQIAFIVDRYLADNSYSNTLSAFRAEAADLFSKSRGKEVPKGLLGLGEILDEYINLKEQRVMVDQEKRRVEMALQGMQDVIRAYHGAGNPARPPSPPLLPPPFVATPMAPVLLAPYPANGSSPGDDVIRTPVVNNAQPPIVLPHKVTELNNSITPIPNSSSANKRKASKSASKVSSPPKKPCTESPTKSFILEDNVLTSDPTCTDSSHETLKASVQSTSKHPMIKSPVQGCSIVKTLFDQSSDSQTNSSPKTPPQALPSQADKLAMPPGNPSFQKTDATASQQIASSNCSLIASETIVVSPVKGTAYYNVERSYHVTAPYKSSPEKLSKREHVKGKLDFDEPDVHVRTSSEKPIVGDTSTSSTAGEAVGSFDFDLPDFDMLDHDFSFSEFLADIDIDFEGIPSCQPASALADSITGPENNLTSGCSKRNQTLPDSSLTTLSGALSENEMNIQGPDTVTSLRSITKRIRIVSPAGVICEDLPQDLCAFAISSSSKRCVLESTPHSGRPTEYQCRTSEVVVERMSDWIETDECVRVCGVDRNSVGISSDSLLEPQFTQKLCSPACHENCPNIIELYFNLAAGEGVFLPDLCEARRVNHHRSMMVILSSGAAAGPAVGGDVSKLDVAAAPASIASPPASA</sequence>
<name>A0A8K0IRZ2_COCNU</name>
<feature type="compositionally biased region" description="Low complexity" evidence="1">
    <location>
        <begin position="172"/>
        <end position="182"/>
    </location>
</feature>